<evidence type="ECO:0000256" key="3">
    <source>
        <dbReference type="ARBA" id="ARBA00022679"/>
    </source>
</evidence>
<dbReference type="InterPro" id="IPR009729">
    <property type="entry name" value="Gal-3-0_sulfotransfrase"/>
</dbReference>
<evidence type="ECO:0000313" key="10">
    <source>
        <dbReference type="EMBL" id="GAU89559.1"/>
    </source>
</evidence>
<evidence type="ECO:0000256" key="9">
    <source>
        <dbReference type="ARBA" id="ARBA00023180"/>
    </source>
</evidence>
<evidence type="ECO:0000256" key="8">
    <source>
        <dbReference type="ARBA" id="ARBA00023136"/>
    </source>
</evidence>
<dbReference type="GO" id="GO:0000139">
    <property type="term" value="C:Golgi membrane"/>
    <property type="evidence" value="ECO:0007669"/>
    <property type="project" value="UniProtKB-SubCell"/>
</dbReference>
<dbReference type="Pfam" id="PF06990">
    <property type="entry name" value="Gal-3-0_sulfotr"/>
    <property type="match status" value="1"/>
</dbReference>
<comment type="subcellular location">
    <subcellularLocation>
        <location evidence="1">Golgi apparatus membrane</location>
        <topology evidence="1">Single-pass type II membrane protein</topology>
    </subcellularLocation>
</comment>
<protein>
    <submittedName>
        <fullName evidence="10">Uncharacterized protein</fullName>
    </submittedName>
</protein>
<gene>
    <name evidence="10" type="primary">RvY_02096-1</name>
    <name evidence="10" type="synonym">RvY_02096.1</name>
    <name evidence="10" type="ORF">RvY_02096</name>
</gene>
<evidence type="ECO:0000256" key="6">
    <source>
        <dbReference type="ARBA" id="ARBA00022989"/>
    </source>
</evidence>
<evidence type="ECO:0000256" key="5">
    <source>
        <dbReference type="ARBA" id="ARBA00022968"/>
    </source>
</evidence>
<accession>A0A1D1UIL1</accession>
<dbReference type="OrthoDB" id="514299at2759"/>
<evidence type="ECO:0000256" key="1">
    <source>
        <dbReference type="ARBA" id="ARBA00004323"/>
    </source>
</evidence>
<dbReference type="GO" id="GO:0009247">
    <property type="term" value="P:glycolipid biosynthetic process"/>
    <property type="evidence" value="ECO:0007669"/>
    <property type="project" value="InterPro"/>
</dbReference>
<keyword evidence="6" id="KW-1133">Transmembrane helix</keyword>
<keyword evidence="11" id="KW-1185">Reference proteome</keyword>
<name>A0A1D1UIL1_RAMVA</name>
<keyword evidence="7" id="KW-0333">Golgi apparatus</keyword>
<dbReference type="PANTHER" id="PTHR14647:SF87">
    <property type="entry name" value="PUTATIVE-RELATED"/>
    <property type="match status" value="1"/>
</dbReference>
<dbReference type="AlphaFoldDB" id="A0A1D1UIL1"/>
<organism evidence="10 11">
    <name type="scientific">Ramazzottius varieornatus</name>
    <name type="common">Water bear</name>
    <name type="synonym">Tardigrade</name>
    <dbReference type="NCBI Taxonomy" id="947166"/>
    <lineage>
        <taxon>Eukaryota</taxon>
        <taxon>Metazoa</taxon>
        <taxon>Ecdysozoa</taxon>
        <taxon>Tardigrada</taxon>
        <taxon>Eutardigrada</taxon>
        <taxon>Parachela</taxon>
        <taxon>Hypsibioidea</taxon>
        <taxon>Ramazzottiidae</taxon>
        <taxon>Ramazzottius</taxon>
    </lineage>
</organism>
<reference evidence="10 11" key="1">
    <citation type="journal article" date="2016" name="Nat. Commun.">
        <title>Extremotolerant tardigrade genome and improved radiotolerance of human cultured cells by tardigrade-unique protein.</title>
        <authorList>
            <person name="Hashimoto T."/>
            <person name="Horikawa D.D."/>
            <person name="Saito Y."/>
            <person name="Kuwahara H."/>
            <person name="Kozuka-Hata H."/>
            <person name="Shin-I T."/>
            <person name="Minakuchi Y."/>
            <person name="Ohishi K."/>
            <person name="Motoyama A."/>
            <person name="Aizu T."/>
            <person name="Enomoto A."/>
            <person name="Kondo K."/>
            <person name="Tanaka S."/>
            <person name="Hara Y."/>
            <person name="Koshikawa S."/>
            <person name="Sagara H."/>
            <person name="Miura T."/>
            <person name="Yokobori S."/>
            <person name="Miyagawa K."/>
            <person name="Suzuki Y."/>
            <person name="Kubo T."/>
            <person name="Oyama M."/>
            <person name="Kohara Y."/>
            <person name="Fujiyama A."/>
            <person name="Arakawa K."/>
            <person name="Katayama T."/>
            <person name="Toyoda A."/>
            <person name="Kunieda T."/>
        </authorList>
    </citation>
    <scope>NUCLEOTIDE SEQUENCE [LARGE SCALE GENOMIC DNA]</scope>
    <source>
        <strain evidence="10 11">YOKOZUNA-1</strain>
    </source>
</reference>
<keyword evidence="9" id="KW-0325">Glycoprotein</keyword>
<evidence type="ECO:0000256" key="2">
    <source>
        <dbReference type="ARBA" id="ARBA00008124"/>
    </source>
</evidence>
<keyword evidence="5" id="KW-0735">Signal-anchor</keyword>
<dbReference type="InterPro" id="IPR027417">
    <property type="entry name" value="P-loop_NTPase"/>
</dbReference>
<proteinExistence type="inferred from homology"/>
<comment type="similarity">
    <text evidence="2">Belongs to the galactose-3-O-sulfotransferase family.</text>
</comment>
<evidence type="ECO:0000256" key="4">
    <source>
        <dbReference type="ARBA" id="ARBA00022692"/>
    </source>
</evidence>
<keyword evidence="8" id="KW-0472">Membrane</keyword>
<dbReference type="Gene3D" id="3.40.50.300">
    <property type="entry name" value="P-loop containing nucleotide triphosphate hydrolases"/>
    <property type="match status" value="1"/>
</dbReference>
<evidence type="ECO:0000313" key="11">
    <source>
        <dbReference type="Proteomes" id="UP000186922"/>
    </source>
</evidence>
<dbReference type="Proteomes" id="UP000186922">
    <property type="component" value="Unassembled WGS sequence"/>
</dbReference>
<keyword evidence="4" id="KW-0812">Transmembrane</keyword>
<keyword evidence="3" id="KW-0808">Transferase</keyword>
<evidence type="ECO:0000256" key="7">
    <source>
        <dbReference type="ARBA" id="ARBA00023034"/>
    </source>
</evidence>
<comment type="caution">
    <text evidence="10">The sequence shown here is derived from an EMBL/GenBank/DDBJ whole genome shotgun (WGS) entry which is preliminary data.</text>
</comment>
<sequence length="236" mass="28312">MIPSLYDYFGMRSRYSIPLSKFMENPSLYTRRKKMNWFTRNPMAVEFSIPSNVCENGTLFTRRLMQINDTFALVMLAERLEESMVLLREIFRWSWNDVVFFRTNERCDCSPRTLVDESLSRRIQKWNAVDLALYKYFEMEFERKKRVYGLTKFRTDVDFLKRLNHQWYKHCVIGTDIAPRCRCGSNGTISSSDSEALLYSRTVRKDDLNCQKLGLHEMHYTQILRKKLWPNLTRTE</sequence>
<dbReference type="EMBL" id="BDGG01000001">
    <property type="protein sequence ID" value="GAU89559.1"/>
    <property type="molecule type" value="Genomic_DNA"/>
</dbReference>
<dbReference type="GO" id="GO:0001733">
    <property type="term" value="F:galactosylceramide sulfotransferase activity"/>
    <property type="evidence" value="ECO:0007669"/>
    <property type="project" value="InterPro"/>
</dbReference>
<dbReference type="PANTHER" id="PTHR14647">
    <property type="entry name" value="GALACTOSE-3-O-SULFOTRANSFERASE"/>
    <property type="match status" value="1"/>
</dbReference>